<feature type="region of interest" description="Disordered" evidence="1">
    <location>
        <begin position="289"/>
        <end position="310"/>
    </location>
</feature>
<dbReference type="EMBL" id="WIXP02000007">
    <property type="protein sequence ID" value="KAF6207775.1"/>
    <property type="molecule type" value="Genomic_DNA"/>
</dbReference>
<feature type="signal peptide" evidence="2">
    <location>
        <begin position="1"/>
        <end position="21"/>
    </location>
</feature>
<evidence type="ECO:0000256" key="2">
    <source>
        <dbReference type="SAM" id="SignalP"/>
    </source>
</evidence>
<name>A0A6A4JV22_APOLU</name>
<accession>A0A6A4JV22</accession>
<evidence type="ECO:0000313" key="4">
    <source>
        <dbReference type="Proteomes" id="UP000466442"/>
    </source>
</evidence>
<keyword evidence="2" id="KW-0732">Signal</keyword>
<evidence type="ECO:0000256" key="1">
    <source>
        <dbReference type="SAM" id="MobiDB-lite"/>
    </source>
</evidence>
<proteinExistence type="predicted"/>
<sequence>MERLYFSSLLAVAMLMSPVQSEGNTLDKVKELTASRGAEMLVAVGKAADALNTAIRNIPVQIAKELFSNKILQSSGAQHGSGARGLSVESVESTATSSVNSVKNTHLEGAHRNLKHNVDSGQSTPAENIQGLDSSQKSPVSGSRGLNLLGVPRKHARYGARSLSSDNGSDRSIVADSNHDISGKVPSQKSPVDVSQRKLKAVNAGVSSPVDNSKISPKVEADLNTPVSGARSLRTRNPNKHHAFHYGARGLSDDAVVSVHSSKSIGDAPKSESTRQGQKTLEYSTGFSKNKVESGQSSPHNASHSISELDSVQETPAVSNLVQKIPAKGARGILNNKLYPPHSIPADRPVAIENHLDPGQGSIGEGARGLYYNYFADPAQFSPLGSRGLNYNYFSDPPQFSQSYPTQHQVNRNGRLYLV</sequence>
<gene>
    <name evidence="3" type="ORF">GE061_016223</name>
</gene>
<dbReference type="AlphaFoldDB" id="A0A6A4JV22"/>
<dbReference type="Proteomes" id="UP000466442">
    <property type="component" value="Unassembled WGS sequence"/>
</dbReference>
<feature type="compositionally biased region" description="Polar residues" evidence="1">
    <location>
        <begin position="119"/>
        <end position="141"/>
    </location>
</feature>
<comment type="caution">
    <text evidence="3">The sequence shown here is derived from an EMBL/GenBank/DDBJ whole genome shotgun (WGS) entry which is preliminary data.</text>
</comment>
<feature type="region of interest" description="Disordered" evidence="1">
    <location>
        <begin position="226"/>
        <end position="247"/>
    </location>
</feature>
<protein>
    <submittedName>
        <fullName evidence="3">Uncharacterized protein</fullName>
    </submittedName>
</protein>
<feature type="compositionally biased region" description="Basic residues" evidence="1">
    <location>
        <begin position="233"/>
        <end position="244"/>
    </location>
</feature>
<feature type="region of interest" description="Disordered" evidence="1">
    <location>
        <begin position="114"/>
        <end position="194"/>
    </location>
</feature>
<feature type="chain" id="PRO_5043534512" evidence="2">
    <location>
        <begin position="22"/>
        <end position="419"/>
    </location>
</feature>
<keyword evidence="4" id="KW-1185">Reference proteome</keyword>
<organism evidence="3 4">
    <name type="scientific">Apolygus lucorum</name>
    <name type="common">Small green plant bug</name>
    <name type="synonym">Lygocoris lucorum</name>
    <dbReference type="NCBI Taxonomy" id="248454"/>
    <lineage>
        <taxon>Eukaryota</taxon>
        <taxon>Metazoa</taxon>
        <taxon>Ecdysozoa</taxon>
        <taxon>Arthropoda</taxon>
        <taxon>Hexapoda</taxon>
        <taxon>Insecta</taxon>
        <taxon>Pterygota</taxon>
        <taxon>Neoptera</taxon>
        <taxon>Paraneoptera</taxon>
        <taxon>Hemiptera</taxon>
        <taxon>Heteroptera</taxon>
        <taxon>Panheteroptera</taxon>
        <taxon>Cimicomorpha</taxon>
        <taxon>Miridae</taxon>
        <taxon>Mirini</taxon>
        <taxon>Apolygus</taxon>
    </lineage>
</organism>
<evidence type="ECO:0000313" key="3">
    <source>
        <dbReference type="EMBL" id="KAF6207775.1"/>
    </source>
</evidence>
<reference evidence="3" key="1">
    <citation type="journal article" date="2021" name="Mol. Ecol. Resour.">
        <title>Apolygus lucorum genome provides insights into omnivorousness and mesophyll feeding.</title>
        <authorList>
            <person name="Liu Y."/>
            <person name="Liu H."/>
            <person name="Wang H."/>
            <person name="Huang T."/>
            <person name="Liu B."/>
            <person name="Yang B."/>
            <person name="Yin L."/>
            <person name="Li B."/>
            <person name="Zhang Y."/>
            <person name="Zhang S."/>
            <person name="Jiang F."/>
            <person name="Zhang X."/>
            <person name="Ren Y."/>
            <person name="Wang B."/>
            <person name="Wang S."/>
            <person name="Lu Y."/>
            <person name="Wu K."/>
            <person name="Fan W."/>
            <person name="Wang G."/>
        </authorList>
    </citation>
    <scope>NUCLEOTIDE SEQUENCE</scope>
    <source>
        <strain evidence="3">12Hb</strain>
    </source>
</reference>